<dbReference type="EMBL" id="JBBPBN010000007">
    <property type="protein sequence ID" value="KAK9034604.1"/>
    <property type="molecule type" value="Genomic_DNA"/>
</dbReference>
<sequence>MRNEKISDNKYAHVKVLLFNTKMRALVSFTHWSPMQKGNGRFIINVVLDWIDIPIARPRVWREIFLELEREDN</sequence>
<organism evidence="1 2">
    <name type="scientific">Hibiscus sabdariffa</name>
    <name type="common">roselle</name>
    <dbReference type="NCBI Taxonomy" id="183260"/>
    <lineage>
        <taxon>Eukaryota</taxon>
        <taxon>Viridiplantae</taxon>
        <taxon>Streptophyta</taxon>
        <taxon>Embryophyta</taxon>
        <taxon>Tracheophyta</taxon>
        <taxon>Spermatophyta</taxon>
        <taxon>Magnoliopsida</taxon>
        <taxon>eudicotyledons</taxon>
        <taxon>Gunneridae</taxon>
        <taxon>Pentapetalae</taxon>
        <taxon>rosids</taxon>
        <taxon>malvids</taxon>
        <taxon>Malvales</taxon>
        <taxon>Malvaceae</taxon>
        <taxon>Malvoideae</taxon>
        <taxon>Hibiscus</taxon>
    </lineage>
</organism>
<evidence type="ECO:0000313" key="1">
    <source>
        <dbReference type="EMBL" id="KAK9034604.1"/>
    </source>
</evidence>
<proteinExistence type="predicted"/>
<comment type="caution">
    <text evidence="1">The sequence shown here is derived from an EMBL/GenBank/DDBJ whole genome shotgun (WGS) entry which is preliminary data.</text>
</comment>
<dbReference type="Proteomes" id="UP001396334">
    <property type="component" value="Unassembled WGS sequence"/>
</dbReference>
<evidence type="ECO:0000313" key="2">
    <source>
        <dbReference type="Proteomes" id="UP001396334"/>
    </source>
</evidence>
<keyword evidence="2" id="KW-1185">Reference proteome</keyword>
<name>A0ABR2TAX6_9ROSI</name>
<accession>A0ABR2TAX6</accession>
<gene>
    <name evidence="1" type="ORF">V6N11_050761</name>
</gene>
<reference evidence="1 2" key="1">
    <citation type="journal article" date="2024" name="G3 (Bethesda)">
        <title>Genome assembly of Hibiscus sabdariffa L. provides insights into metabolisms of medicinal natural products.</title>
        <authorList>
            <person name="Kim T."/>
        </authorList>
    </citation>
    <scope>NUCLEOTIDE SEQUENCE [LARGE SCALE GENOMIC DNA]</scope>
    <source>
        <strain evidence="1">TK-2024</strain>
        <tissue evidence="1">Old leaves</tissue>
    </source>
</reference>
<protein>
    <submittedName>
        <fullName evidence="1">Uncharacterized protein</fullName>
    </submittedName>
</protein>